<organism evidence="3 4">
    <name type="scientific">Prorocentrum cordatum</name>
    <dbReference type="NCBI Taxonomy" id="2364126"/>
    <lineage>
        <taxon>Eukaryota</taxon>
        <taxon>Sar</taxon>
        <taxon>Alveolata</taxon>
        <taxon>Dinophyceae</taxon>
        <taxon>Prorocentrales</taxon>
        <taxon>Prorocentraceae</taxon>
        <taxon>Prorocentrum</taxon>
    </lineage>
</organism>
<name>A0ABN9RWT4_9DINO</name>
<keyword evidence="4" id="KW-1185">Reference proteome</keyword>
<accession>A0ABN9RWT4</accession>
<dbReference type="Pfam" id="PF02214">
    <property type="entry name" value="BTB_2"/>
    <property type="match status" value="1"/>
</dbReference>
<feature type="compositionally biased region" description="Polar residues" evidence="1">
    <location>
        <begin position="219"/>
        <end position="231"/>
    </location>
</feature>
<dbReference type="PANTHER" id="PTHR14499:SF136">
    <property type="entry name" value="GH08630P"/>
    <property type="match status" value="1"/>
</dbReference>
<sequence>MALSSDVSPGASPEELNQYSVKLSALELRLDHDHDIQVGEGSNAPWRREVEEYKTASNDAIARERAYQYSVKLSACELKLNQDQETKAAQKPFSQNLLLDASASSRDSDIVELNVGGTLMSVTRATLLRAGQGSRLAAMFSGNGEHRHMRDPQGRIFLDANPYCFDMLLSFLRLKGFEDPDVPTALPQVAEDRTIEFATLAKYYAGPLFEPDGELKHGSSATTSSPDGDKC</sequence>
<dbReference type="SUPFAM" id="SSF54695">
    <property type="entry name" value="POZ domain"/>
    <property type="match status" value="1"/>
</dbReference>
<evidence type="ECO:0000313" key="3">
    <source>
        <dbReference type="EMBL" id="CAK0823230.1"/>
    </source>
</evidence>
<dbReference type="InterPro" id="IPR011333">
    <property type="entry name" value="SKP1/BTB/POZ_sf"/>
</dbReference>
<dbReference type="InterPro" id="IPR003131">
    <property type="entry name" value="T1-type_BTB"/>
</dbReference>
<evidence type="ECO:0000256" key="1">
    <source>
        <dbReference type="SAM" id="MobiDB-lite"/>
    </source>
</evidence>
<protein>
    <recommendedName>
        <fullName evidence="2">Potassium channel tetramerisation-type BTB domain-containing protein</fullName>
    </recommendedName>
</protein>
<comment type="caution">
    <text evidence="3">The sequence shown here is derived from an EMBL/GenBank/DDBJ whole genome shotgun (WGS) entry which is preliminary data.</text>
</comment>
<proteinExistence type="predicted"/>
<feature type="region of interest" description="Disordered" evidence="1">
    <location>
        <begin position="210"/>
        <end position="231"/>
    </location>
</feature>
<evidence type="ECO:0000313" key="4">
    <source>
        <dbReference type="Proteomes" id="UP001189429"/>
    </source>
</evidence>
<evidence type="ECO:0000259" key="2">
    <source>
        <dbReference type="Pfam" id="PF02214"/>
    </source>
</evidence>
<dbReference type="Proteomes" id="UP001189429">
    <property type="component" value="Unassembled WGS sequence"/>
</dbReference>
<gene>
    <name evidence="3" type="ORF">PCOR1329_LOCUS24043</name>
</gene>
<dbReference type="PANTHER" id="PTHR14499">
    <property type="entry name" value="POTASSIUM CHANNEL TETRAMERIZATION DOMAIN-CONTAINING"/>
    <property type="match status" value="1"/>
</dbReference>
<dbReference type="CDD" id="cd18316">
    <property type="entry name" value="BTB_POZ_KCTD-like"/>
    <property type="match status" value="1"/>
</dbReference>
<dbReference type="Gene3D" id="3.30.710.10">
    <property type="entry name" value="Potassium Channel Kv1.1, Chain A"/>
    <property type="match status" value="1"/>
</dbReference>
<feature type="domain" description="Potassium channel tetramerisation-type BTB" evidence="2">
    <location>
        <begin position="111"/>
        <end position="175"/>
    </location>
</feature>
<dbReference type="EMBL" id="CAUYUJ010008224">
    <property type="protein sequence ID" value="CAK0823230.1"/>
    <property type="molecule type" value="Genomic_DNA"/>
</dbReference>
<reference evidence="3" key="1">
    <citation type="submission" date="2023-10" db="EMBL/GenBank/DDBJ databases">
        <authorList>
            <person name="Chen Y."/>
            <person name="Shah S."/>
            <person name="Dougan E. K."/>
            <person name="Thang M."/>
            <person name="Chan C."/>
        </authorList>
    </citation>
    <scope>NUCLEOTIDE SEQUENCE [LARGE SCALE GENOMIC DNA]</scope>
</reference>